<name>A0ACB8CMY5_DERSI</name>
<gene>
    <name evidence="1" type="ORF">HPB49_021541</name>
</gene>
<evidence type="ECO:0000313" key="2">
    <source>
        <dbReference type="Proteomes" id="UP000821865"/>
    </source>
</evidence>
<dbReference type="Proteomes" id="UP000821865">
    <property type="component" value="Chromosome 6"/>
</dbReference>
<keyword evidence="2" id="KW-1185">Reference proteome</keyword>
<evidence type="ECO:0000313" key="1">
    <source>
        <dbReference type="EMBL" id="KAH7946217.1"/>
    </source>
</evidence>
<sequence length="416" mass="45766">MAERSTTDTSYVPKVLRSLTGSRYARCSCTDPDQACVLVIYTGGTIGMVKDEKGFLKPASGILHERLREFPQLHDEEYMRSQFGDCENSPLALPSTGDPRRVVYTISEYSPLIDSSNVTVNDWTKIASDIKDNYDLYDGFVILHGTDTMAYTSSALSFLLESLGKSVVLTGAQIPVFETRSDGRDNLLNALIIAGNYVIPEVTLMFHNQLFRGNRVSKFSISHLDAFASFNMAPLATIGINVQINWDLILPPPEGTFYAHTILNRNVGILRLFPSITGELVEAFFGLPMEGVVLQTYGAGNVPTNRKDIMHAIRRATMRGVLIVSCSQCPNGAVDPAYETGNELLKVGAIPGADMTPEAALTKLSFVISKTEWTHKKKREKLQESLRGELTTGSERGSNAQYNAANLSPWKTLLIP</sequence>
<dbReference type="EMBL" id="CM023475">
    <property type="protein sequence ID" value="KAH7946217.1"/>
    <property type="molecule type" value="Genomic_DNA"/>
</dbReference>
<reference evidence="1" key="1">
    <citation type="submission" date="2020-05" db="EMBL/GenBank/DDBJ databases">
        <title>Large-scale comparative analyses of tick genomes elucidate their genetic diversity and vector capacities.</title>
        <authorList>
            <person name="Jia N."/>
            <person name="Wang J."/>
            <person name="Shi W."/>
            <person name="Du L."/>
            <person name="Sun Y."/>
            <person name="Zhan W."/>
            <person name="Jiang J."/>
            <person name="Wang Q."/>
            <person name="Zhang B."/>
            <person name="Ji P."/>
            <person name="Sakyi L.B."/>
            <person name="Cui X."/>
            <person name="Yuan T."/>
            <person name="Jiang B."/>
            <person name="Yang W."/>
            <person name="Lam T.T.-Y."/>
            <person name="Chang Q."/>
            <person name="Ding S."/>
            <person name="Wang X."/>
            <person name="Zhu J."/>
            <person name="Ruan X."/>
            <person name="Zhao L."/>
            <person name="Wei J."/>
            <person name="Que T."/>
            <person name="Du C."/>
            <person name="Cheng J."/>
            <person name="Dai P."/>
            <person name="Han X."/>
            <person name="Huang E."/>
            <person name="Gao Y."/>
            <person name="Liu J."/>
            <person name="Shao H."/>
            <person name="Ye R."/>
            <person name="Li L."/>
            <person name="Wei W."/>
            <person name="Wang X."/>
            <person name="Wang C."/>
            <person name="Yang T."/>
            <person name="Huo Q."/>
            <person name="Li W."/>
            <person name="Guo W."/>
            <person name="Chen H."/>
            <person name="Zhou L."/>
            <person name="Ni X."/>
            <person name="Tian J."/>
            <person name="Zhou Y."/>
            <person name="Sheng Y."/>
            <person name="Liu T."/>
            <person name="Pan Y."/>
            <person name="Xia L."/>
            <person name="Li J."/>
            <person name="Zhao F."/>
            <person name="Cao W."/>
        </authorList>
    </citation>
    <scope>NUCLEOTIDE SEQUENCE</scope>
    <source>
        <strain evidence="1">Dsil-2018</strain>
    </source>
</reference>
<proteinExistence type="predicted"/>
<organism evidence="1 2">
    <name type="scientific">Dermacentor silvarum</name>
    <name type="common">Tick</name>
    <dbReference type="NCBI Taxonomy" id="543639"/>
    <lineage>
        <taxon>Eukaryota</taxon>
        <taxon>Metazoa</taxon>
        <taxon>Ecdysozoa</taxon>
        <taxon>Arthropoda</taxon>
        <taxon>Chelicerata</taxon>
        <taxon>Arachnida</taxon>
        <taxon>Acari</taxon>
        <taxon>Parasitiformes</taxon>
        <taxon>Ixodida</taxon>
        <taxon>Ixodoidea</taxon>
        <taxon>Ixodidae</taxon>
        <taxon>Rhipicephalinae</taxon>
        <taxon>Dermacentor</taxon>
    </lineage>
</organism>
<comment type="caution">
    <text evidence="1">The sequence shown here is derived from an EMBL/GenBank/DDBJ whole genome shotgun (WGS) entry which is preliminary data.</text>
</comment>
<protein>
    <submittedName>
        <fullName evidence="1">Uncharacterized protein</fullName>
    </submittedName>
</protein>
<accession>A0ACB8CMY5</accession>